<dbReference type="InterPro" id="IPR004838">
    <property type="entry name" value="NHTrfase_class1_PyrdxlP-BS"/>
</dbReference>
<name>A0A6V7R8T3_9STAP</name>
<evidence type="ECO:0000313" key="9">
    <source>
        <dbReference type="Proteomes" id="UP000589351"/>
    </source>
</evidence>
<evidence type="ECO:0000256" key="3">
    <source>
        <dbReference type="ARBA" id="ARBA00022576"/>
    </source>
</evidence>
<dbReference type="PANTHER" id="PTHR46383:SF4">
    <property type="entry name" value="AMINOTRANSFERASE"/>
    <property type="match status" value="1"/>
</dbReference>
<dbReference type="Pfam" id="PF00155">
    <property type="entry name" value="Aminotran_1_2"/>
    <property type="match status" value="1"/>
</dbReference>
<comment type="similarity">
    <text evidence="2 6">Belongs to the class-I pyridoxal-phosphate-dependent aminotransferase family.</text>
</comment>
<dbReference type="Proteomes" id="UP000589351">
    <property type="component" value="Unassembled WGS sequence"/>
</dbReference>
<keyword evidence="3 6" id="KW-0032">Aminotransferase</keyword>
<dbReference type="InterPro" id="IPR004839">
    <property type="entry name" value="Aminotransferase_I/II_large"/>
</dbReference>
<dbReference type="GO" id="GO:0006520">
    <property type="term" value="P:amino acid metabolic process"/>
    <property type="evidence" value="ECO:0007669"/>
    <property type="project" value="InterPro"/>
</dbReference>
<keyword evidence="9" id="KW-1185">Reference proteome</keyword>
<dbReference type="GO" id="GO:0008483">
    <property type="term" value="F:transaminase activity"/>
    <property type="evidence" value="ECO:0007669"/>
    <property type="project" value="UniProtKB-KW"/>
</dbReference>
<dbReference type="AlphaFoldDB" id="A0A6V7R8T3"/>
<evidence type="ECO:0000313" key="8">
    <source>
        <dbReference type="EMBL" id="CAD2073907.1"/>
    </source>
</evidence>
<dbReference type="InterPro" id="IPR050596">
    <property type="entry name" value="AspAT/PAT-like"/>
</dbReference>
<protein>
    <recommendedName>
        <fullName evidence="6">Aminotransferase</fullName>
        <ecNumber evidence="6">2.6.1.-</ecNumber>
    </recommendedName>
</protein>
<dbReference type="Gene3D" id="3.90.1150.10">
    <property type="entry name" value="Aspartate Aminotransferase, domain 1"/>
    <property type="match status" value="1"/>
</dbReference>
<comment type="cofactor">
    <cofactor evidence="1 6">
        <name>pyridoxal 5'-phosphate</name>
        <dbReference type="ChEBI" id="CHEBI:597326"/>
    </cofactor>
</comment>
<keyword evidence="5" id="KW-0663">Pyridoxal phosphate</keyword>
<dbReference type="EC" id="2.6.1.-" evidence="6"/>
<dbReference type="PANTHER" id="PTHR46383">
    <property type="entry name" value="ASPARTATE AMINOTRANSFERASE"/>
    <property type="match status" value="1"/>
</dbReference>
<proteinExistence type="inferred from homology"/>
<dbReference type="InterPro" id="IPR015424">
    <property type="entry name" value="PyrdxlP-dep_Trfase"/>
</dbReference>
<dbReference type="GO" id="GO:0030170">
    <property type="term" value="F:pyridoxal phosphate binding"/>
    <property type="evidence" value="ECO:0007669"/>
    <property type="project" value="InterPro"/>
</dbReference>
<dbReference type="CDD" id="cd00609">
    <property type="entry name" value="AAT_like"/>
    <property type="match status" value="1"/>
</dbReference>
<evidence type="ECO:0000256" key="2">
    <source>
        <dbReference type="ARBA" id="ARBA00007441"/>
    </source>
</evidence>
<dbReference type="EMBL" id="CAJEWD010000004">
    <property type="protein sequence ID" value="CAD2073907.1"/>
    <property type="molecule type" value="Genomic_DNA"/>
</dbReference>
<evidence type="ECO:0000256" key="5">
    <source>
        <dbReference type="ARBA" id="ARBA00022898"/>
    </source>
</evidence>
<organism evidence="8 9">
    <name type="scientific">Jeotgalicoccus meleagridis</name>
    <dbReference type="NCBI Taxonomy" id="2759181"/>
    <lineage>
        <taxon>Bacteria</taxon>
        <taxon>Bacillati</taxon>
        <taxon>Bacillota</taxon>
        <taxon>Bacilli</taxon>
        <taxon>Bacillales</taxon>
        <taxon>Staphylococcaceae</taxon>
        <taxon>Jeotgalicoccus</taxon>
    </lineage>
</organism>
<dbReference type="InterPro" id="IPR015422">
    <property type="entry name" value="PyrdxlP-dep_Trfase_small"/>
</dbReference>
<dbReference type="InterPro" id="IPR015421">
    <property type="entry name" value="PyrdxlP-dep_Trfase_major"/>
</dbReference>
<dbReference type="PROSITE" id="PS00105">
    <property type="entry name" value="AA_TRANSFER_CLASS_1"/>
    <property type="match status" value="1"/>
</dbReference>
<evidence type="ECO:0000256" key="1">
    <source>
        <dbReference type="ARBA" id="ARBA00001933"/>
    </source>
</evidence>
<feature type="domain" description="Aminotransferase class I/classII large" evidence="7">
    <location>
        <begin position="28"/>
        <end position="375"/>
    </location>
</feature>
<accession>A0A6V7R8T3</accession>
<reference evidence="8 9" key="1">
    <citation type="submission" date="2020-07" db="EMBL/GenBank/DDBJ databases">
        <authorList>
            <person name="Criscuolo A."/>
        </authorList>
    </citation>
    <scope>NUCLEOTIDE SEQUENCE [LARGE SCALE GENOMIC DNA]</scope>
    <source>
        <strain evidence="8">CIP111649</strain>
    </source>
</reference>
<comment type="caution">
    <text evidence="8">The sequence shown here is derived from an EMBL/GenBank/DDBJ whole genome shotgun (WGS) entry which is preliminary data.</text>
</comment>
<evidence type="ECO:0000259" key="7">
    <source>
        <dbReference type="Pfam" id="PF00155"/>
    </source>
</evidence>
<dbReference type="FunFam" id="3.40.640.10:FF:000033">
    <property type="entry name" value="Aspartate aminotransferase"/>
    <property type="match status" value="1"/>
</dbReference>
<keyword evidence="4 6" id="KW-0808">Transferase</keyword>
<dbReference type="RefSeq" id="WP_185125130.1">
    <property type="nucleotide sequence ID" value="NZ_CAJEWD010000004.1"/>
</dbReference>
<dbReference type="SUPFAM" id="SSF53383">
    <property type="entry name" value="PLP-dependent transferases"/>
    <property type="match status" value="1"/>
</dbReference>
<gene>
    <name evidence="8" type="primary">patA</name>
    <name evidence="8" type="ORF">JEODO184_00584</name>
</gene>
<dbReference type="Gene3D" id="3.40.640.10">
    <property type="entry name" value="Type I PLP-dependent aspartate aminotransferase-like (Major domain)"/>
    <property type="match status" value="1"/>
</dbReference>
<sequence>MPTINPRAARLTIPGIRVFSNQVVQLEDGINLTIGQPDFPTPESVKEAAINAINDNQTGYSLNAGLLELRQVVADFFKDKYQAEYTADEVVITSGASEALDSTLRTILVEGDEVIITAPAYPAYASLIELNGGVVKYLDVSDTNFVPDINKLESLVTDKTKAILLNYPSNPTGASLTRKEVQDIANFVENKDLFLISDEIYSENVYESEHISFGSCDNIKNKTIIIHGVSKSHSMTGWRIGYTLSPKHLSDEILKVHLNNSICATVPSQHAAIEALTGAIDYPKLMNQAYLERRDYIQDRLEKMGCTVQKPGGAFYIFPDISFTGMDDWDFAVKLLEEQHMAVVPGSAFSKYGAGHIRISFASSMDNLTEGMNRLESFINSLHRS</sequence>
<evidence type="ECO:0000256" key="6">
    <source>
        <dbReference type="RuleBase" id="RU000481"/>
    </source>
</evidence>
<evidence type="ECO:0000256" key="4">
    <source>
        <dbReference type="ARBA" id="ARBA00022679"/>
    </source>
</evidence>